<dbReference type="PANTHER" id="PTHR46401">
    <property type="entry name" value="GLYCOSYLTRANSFERASE WBBK-RELATED"/>
    <property type="match status" value="1"/>
</dbReference>
<dbReference type="EMBL" id="CP072793">
    <property type="protein sequence ID" value="QTR52606.1"/>
    <property type="molecule type" value="Genomic_DNA"/>
</dbReference>
<dbReference type="Proteomes" id="UP000672009">
    <property type="component" value="Chromosome"/>
</dbReference>
<gene>
    <name evidence="4" type="ORF">J9260_12905</name>
</gene>
<proteinExistence type="predicted"/>
<dbReference type="InterPro" id="IPR001296">
    <property type="entry name" value="Glyco_trans_1"/>
</dbReference>
<dbReference type="InterPro" id="IPR028098">
    <property type="entry name" value="Glyco_trans_4-like_N"/>
</dbReference>
<dbReference type="Pfam" id="PF13439">
    <property type="entry name" value="Glyco_transf_4"/>
    <property type="match status" value="1"/>
</dbReference>
<dbReference type="AlphaFoldDB" id="A0A975F7U3"/>
<accession>A0A975F7U3</accession>
<keyword evidence="5" id="KW-1185">Reference proteome</keyword>
<sequence length="380" mass="42706">MIKLALNATSLLSPLTGIGQYTRNLALELMKLGEVDLDFFYSSGWSKNLYTSPSHTKSNLVSKIKPFIPFAYELRRFWHRYNFSTYANDHTFNIYHEPNYLLMPFNGPSVVTIHDLSWLNYPEMHPTARVRALNAYFPRSLQTATLIITDSEFIKQEVVRTFSINPSRIEAIPLGVEETFSPKTDTETKATLQQYGLRHNSYFLTVGTIEPRKNLQLALTAYQALPSSLRKHYPLVIVGMKGWHTHKLQHAMNSLVNSGEIRLLGYIPRHDLAMITAGATTLVYPSVYEGFGLPPLEAMACAVPPIVSDASSLPEVVAGGGIKISPSNADALSIAMQQLAEDLPYQKKLGVQALARAQELTWQQCAKHTYHLYQRAISLY</sequence>
<dbReference type="GO" id="GO:0009103">
    <property type="term" value="P:lipopolysaccharide biosynthetic process"/>
    <property type="evidence" value="ECO:0007669"/>
    <property type="project" value="TreeGrafter"/>
</dbReference>
<dbReference type="SUPFAM" id="SSF53756">
    <property type="entry name" value="UDP-Glycosyltransferase/glycogen phosphorylase"/>
    <property type="match status" value="1"/>
</dbReference>
<keyword evidence="1" id="KW-0808">Transferase</keyword>
<reference evidence="4" key="1">
    <citation type="submission" date="2021-04" db="EMBL/GenBank/DDBJ databases">
        <title>Genomics, taxonomy and metabolism of representatives of sulfur bacteria of the genus Thiothrix: Thiothrix fructosivorans QT, Thiothrix unzii A1T and three new species, Thiothrix subterranea sp. nov., Thiothrix litoralis sp. nov. and 'Candidatus Thiothrix anitrata' sp. nov.</title>
        <authorList>
            <person name="Ravin N.V."/>
            <person name="Smolyakov D."/>
            <person name="Rudenko T.S."/>
            <person name="Mardanov A.V."/>
            <person name="Beletsky A.V."/>
            <person name="Markov N.D."/>
            <person name="Fomenkov A.I."/>
            <person name="Roberts R.J."/>
            <person name="Karnachuk O.V."/>
            <person name="Novikov A."/>
            <person name="Grabovich M.Y."/>
        </authorList>
    </citation>
    <scope>NUCLEOTIDE SEQUENCE</scope>
    <source>
        <strain evidence="4">A1</strain>
    </source>
</reference>
<name>A0A975F7U3_9GAMM</name>
<feature type="domain" description="Glycosyl transferase family 1" evidence="2">
    <location>
        <begin position="201"/>
        <end position="352"/>
    </location>
</feature>
<dbReference type="RefSeq" id="WP_210218146.1">
    <property type="nucleotide sequence ID" value="NZ_CP072793.1"/>
</dbReference>
<dbReference type="FunFam" id="3.40.50.2000:FF:000119">
    <property type="entry name" value="Glycosyl transferase group 1"/>
    <property type="match status" value="1"/>
</dbReference>
<dbReference type="PANTHER" id="PTHR46401:SF2">
    <property type="entry name" value="GLYCOSYLTRANSFERASE WBBK-RELATED"/>
    <property type="match status" value="1"/>
</dbReference>
<protein>
    <submittedName>
        <fullName evidence="4">Glycosyltransferase family 4 protein</fullName>
    </submittedName>
</protein>
<organism evidence="4 5">
    <name type="scientific">Thiothrix unzii</name>
    <dbReference type="NCBI Taxonomy" id="111769"/>
    <lineage>
        <taxon>Bacteria</taxon>
        <taxon>Pseudomonadati</taxon>
        <taxon>Pseudomonadota</taxon>
        <taxon>Gammaproteobacteria</taxon>
        <taxon>Thiotrichales</taxon>
        <taxon>Thiotrichaceae</taxon>
        <taxon>Thiothrix</taxon>
    </lineage>
</organism>
<evidence type="ECO:0000256" key="1">
    <source>
        <dbReference type="ARBA" id="ARBA00022679"/>
    </source>
</evidence>
<feature type="domain" description="Glycosyltransferase subfamily 4-like N-terminal" evidence="3">
    <location>
        <begin position="17"/>
        <end position="177"/>
    </location>
</feature>
<evidence type="ECO:0000259" key="3">
    <source>
        <dbReference type="Pfam" id="PF13439"/>
    </source>
</evidence>
<evidence type="ECO:0000259" key="2">
    <source>
        <dbReference type="Pfam" id="PF00534"/>
    </source>
</evidence>
<dbReference type="Gene3D" id="3.40.50.2000">
    <property type="entry name" value="Glycogen Phosphorylase B"/>
    <property type="match status" value="2"/>
</dbReference>
<dbReference type="Pfam" id="PF00534">
    <property type="entry name" value="Glycos_transf_1"/>
    <property type="match status" value="1"/>
</dbReference>
<evidence type="ECO:0000313" key="5">
    <source>
        <dbReference type="Proteomes" id="UP000672009"/>
    </source>
</evidence>
<dbReference type="KEGG" id="tun:J9260_12905"/>
<dbReference type="GO" id="GO:0016757">
    <property type="term" value="F:glycosyltransferase activity"/>
    <property type="evidence" value="ECO:0007669"/>
    <property type="project" value="InterPro"/>
</dbReference>
<evidence type="ECO:0000313" key="4">
    <source>
        <dbReference type="EMBL" id="QTR52606.1"/>
    </source>
</evidence>
<dbReference type="CDD" id="cd03809">
    <property type="entry name" value="GT4_MtfB-like"/>
    <property type="match status" value="1"/>
</dbReference>